<name>A0A0F9W7E0_9ZZZZ</name>
<organism evidence="1">
    <name type="scientific">marine sediment metagenome</name>
    <dbReference type="NCBI Taxonomy" id="412755"/>
    <lineage>
        <taxon>unclassified sequences</taxon>
        <taxon>metagenomes</taxon>
        <taxon>ecological metagenomes</taxon>
    </lineage>
</organism>
<reference evidence="1" key="1">
    <citation type="journal article" date="2015" name="Nature">
        <title>Complex archaea that bridge the gap between prokaryotes and eukaryotes.</title>
        <authorList>
            <person name="Spang A."/>
            <person name="Saw J.H."/>
            <person name="Jorgensen S.L."/>
            <person name="Zaremba-Niedzwiedzka K."/>
            <person name="Martijn J."/>
            <person name="Lind A.E."/>
            <person name="van Eijk R."/>
            <person name="Schleper C."/>
            <person name="Guy L."/>
            <person name="Ettema T.J."/>
        </authorList>
    </citation>
    <scope>NUCLEOTIDE SEQUENCE</scope>
</reference>
<proteinExistence type="predicted"/>
<gene>
    <name evidence="1" type="ORF">LCGC14_0395180</name>
</gene>
<dbReference type="AlphaFoldDB" id="A0A0F9W7E0"/>
<sequence>MFQLAELTPEQVLEDWSAISEGIALSLPPTNTNGELEEILPLLTGGAMKCWLFSEGEDIWVLLTLMPVVDQGSKVPNLLIYSVYAYKPVSLQKWTMIIGEIKKYAKVKGYHSLIAFSDVERIIQMTGVLGWDTSFRVLKLEV</sequence>
<evidence type="ECO:0000313" key="1">
    <source>
        <dbReference type="EMBL" id="KKN73953.1"/>
    </source>
</evidence>
<evidence type="ECO:0008006" key="2">
    <source>
        <dbReference type="Google" id="ProtNLM"/>
    </source>
</evidence>
<dbReference type="EMBL" id="LAZR01000334">
    <property type="protein sequence ID" value="KKN73953.1"/>
    <property type="molecule type" value="Genomic_DNA"/>
</dbReference>
<accession>A0A0F9W7E0</accession>
<comment type="caution">
    <text evidence="1">The sequence shown here is derived from an EMBL/GenBank/DDBJ whole genome shotgun (WGS) entry which is preliminary data.</text>
</comment>
<protein>
    <recommendedName>
        <fullName evidence="2">N-acetyltransferase domain-containing protein</fullName>
    </recommendedName>
</protein>